<dbReference type="EMBL" id="ACFU01000009">
    <property type="protein sequence ID" value="EEF14186.1"/>
    <property type="molecule type" value="Genomic_DNA"/>
</dbReference>
<name>B9D1F7_CAMRE</name>
<organism evidence="1 2">
    <name type="scientific">Campylobacter rectus RM3267</name>
    <dbReference type="NCBI Taxonomy" id="553218"/>
    <lineage>
        <taxon>Bacteria</taxon>
        <taxon>Pseudomonadati</taxon>
        <taxon>Campylobacterota</taxon>
        <taxon>Epsilonproteobacteria</taxon>
        <taxon>Campylobacterales</taxon>
        <taxon>Campylobacteraceae</taxon>
        <taxon>Campylobacter</taxon>
    </lineage>
</organism>
<sequence>MFKFTVFGEFFAASLVREIWRFFCVVISRELLTELVKNRLGGLACPACSYFSLRNSQNLSKI</sequence>
<dbReference type="STRING" id="553218.CAMRE0001_0616"/>
<gene>
    <name evidence="1" type="ORF">CAMRE0001_0616</name>
</gene>
<keyword evidence="2" id="KW-1185">Reference proteome</keyword>
<reference evidence="1 2" key="1">
    <citation type="submission" date="2008-08" db="EMBL/GenBank/DDBJ databases">
        <authorList>
            <person name="Madupu R."/>
            <person name="Durkin A.S."/>
            <person name="Torralba M."/>
            <person name="Methe B."/>
            <person name="Sutton G.G."/>
            <person name="Strausberg R.L."/>
            <person name="Nelson K.E."/>
        </authorList>
    </citation>
    <scope>NUCLEOTIDE SEQUENCE [LARGE SCALE GENOMIC DNA]</scope>
    <source>
        <strain evidence="1 2">RM3267</strain>
    </source>
</reference>
<evidence type="ECO:0000313" key="1">
    <source>
        <dbReference type="EMBL" id="EEF14186.1"/>
    </source>
</evidence>
<evidence type="ECO:0000313" key="2">
    <source>
        <dbReference type="Proteomes" id="UP000003082"/>
    </source>
</evidence>
<protein>
    <submittedName>
        <fullName evidence="1">Uncharacterized protein</fullName>
    </submittedName>
</protein>
<comment type="caution">
    <text evidence="1">The sequence shown here is derived from an EMBL/GenBank/DDBJ whole genome shotgun (WGS) entry which is preliminary data.</text>
</comment>
<accession>B9D1F7</accession>
<proteinExistence type="predicted"/>
<dbReference type="AlphaFoldDB" id="B9D1F7"/>
<dbReference type="Proteomes" id="UP000003082">
    <property type="component" value="Unassembled WGS sequence"/>
</dbReference>